<name>A0ABR7TF51_9BACT</name>
<protein>
    <recommendedName>
        <fullName evidence="3">Outer membrane protein beta-barrel domain-containing protein</fullName>
    </recommendedName>
</protein>
<comment type="caution">
    <text evidence="1">The sequence shown here is derived from an EMBL/GenBank/DDBJ whole genome shotgun (WGS) entry which is preliminary data.</text>
</comment>
<evidence type="ECO:0008006" key="3">
    <source>
        <dbReference type="Google" id="ProtNLM"/>
    </source>
</evidence>
<dbReference type="RefSeq" id="WP_188086093.1">
    <property type="nucleotide sequence ID" value="NZ_JACVFC010000001.1"/>
</dbReference>
<dbReference type="EMBL" id="JACVFC010000001">
    <property type="protein sequence ID" value="MBC9928936.1"/>
    <property type="molecule type" value="Genomic_DNA"/>
</dbReference>
<evidence type="ECO:0000313" key="1">
    <source>
        <dbReference type="EMBL" id="MBC9928936.1"/>
    </source>
</evidence>
<reference evidence="1 2" key="1">
    <citation type="submission" date="2020-09" db="EMBL/GenBank/DDBJ databases">
        <title>Genome sequences of type strains of Chitinophaga qingshengii and Chitinophaga varians.</title>
        <authorList>
            <person name="Kittiwongwattana C."/>
        </authorList>
    </citation>
    <scope>NUCLEOTIDE SEQUENCE [LARGE SCALE GENOMIC DNA]</scope>
    <source>
        <strain evidence="1 2">JCM 30026</strain>
    </source>
</reference>
<sequence>MRNSIFICLVLLTVSVYGQDASFSRFTLKPAIGVLPWGLPVKGLTSLSVEYRLKGNWVLGSHTMAASVVAKNTYNVETNYSWQFSQKFGIGYTMTGPKKFIRLTLLAMGGVRQVAFKETLNYPGLEKVTTQSSTTMPDAGLLVDWSLGRKRHTFNTRVYLPFYPLEGYPLSTFQQISIEMGLGIRLKK</sequence>
<dbReference type="Proteomes" id="UP000659124">
    <property type="component" value="Unassembled WGS sequence"/>
</dbReference>
<organism evidence="1 2">
    <name type="scientific">Chitinophaga qingshengii</name>
    <dbReference type="NCBI Taxonomy" id="1569794"/>
    <lineage>
        <taxon>Bacteria</taxon>
        <taxon>Pseudomonadati</taxon>
        <taxon>Bacteroidota</taxon>
        <taxon>Chitinophagia</taxon>
        <taxon>Chitinophagales</taxon>
        <taxon>Chitinophagaceae</taxon>
        <taxon>Chitinophaga</taxon>
    </lineage>
</organism>
<proteinExistence type="predicted"/>
<accession>A0ABR7TF51</accession>
<keyword evidence="2" id="KW-1185">Reference proteome</keyword>
<gene>
    <name evidence="1" type="ORF">ICL07_01035</name>
</gene>
<evidence type="ECO:0000313" key="2">
    <source>
        <dbReference type="Proteomes" id="UP000659124"/>
    </source>
</evidence>